<dbReference type="OrthoDB" id="5339429at2759"/>
<organism evidence="3 4">
    <name type="scientific">Opisthorchis viverrini</name>
    <name type="common">Southeast Asian liver fluke</name>
    <dbReference type="NCBI Taxonomy" id="6198"/>
    <lineage>
        <taxon>Eukaryota</taxon>
        <taxon>Metazoa</taxon>
        <taxon>Spiralia</taxon>
        <taxon>Lophotrochozoa</taxon>
        <taxon>Platyhelminthes</taxon>
        <taxon>Trematoda</taxon>
        <taxon>Digenea</taxon>
        <taxon>Opisthorchiida</taxon>
        <taxon>Opisthorchiata</taxon>
        <taxon>Opisthorchiidae</taxon>
        <taxon>Opisthorchis</taxon>
    </lineage>
</organism>
<dbReference type="SUPFAM" id="SSF51045">
    <property type="entry name" value="WW domain"/>
    <property type="match status" value="1"/>
</dbReference>
<feature type="compositionally biased region" description="Polar residues" evidence="1">
    <location>
        <begin position="127"/>
        <end position="141"/>
    </location>
</feature>
<accession>A0A074ZW02</accession>
<dbReference type="InterPro" id="IPR001202">
    <property type="entry name" value="WW_dom"/>
</dbReference>
<proteinExistence type="predicted"/>
<feature type="compositionally biased region" description="Low complexity" evidence="1">
    <location>
        <begin position="645"/>
        <end position="654"/>
    </location>
</feature>
<evidence type="ECO:0000313" key="3">
    <source>
        <dbReference type="EMBL" id="KER27545.1"/>
    </source>
</evidence>
<feature type="compositionally biased region" description="Polar residues" evidence="1">
    <location>
        <begin position="36"/>
        <end position="57"/>
    </location>
</feature>
<sequence>MMLQKKFEKLPGLSNVSGKYTKKTTADVFSRPSVLDSRSTTTHFQGLSSQESSTASTPVFKFEPEERHRYRFGSTAVPSSCSVPQLKDTVNRQVDRRRSHIQVLSTRQSSTDVSSPSWPSSLSSVSNDRQFPSSNLPTRTSDNLRRVKKASEIIKSSSSGSVASLTHKPTGIILGTSSTVHGSETTGSLSNTHVTVSRPHAPSTPYPVRQFCMSSANRDGVGPSSVSSSSLQHSIEKPAENTDSSDTSINAVEPIRCTRPSVLVRPMNMPVQVNASTGVACPPDATPSYSGISLDRNARVPWKRHVYADSETRRRVCSPSSSQVVTSQLHGPRSTHDELNSVVGDRIQSSGLVSSRSVSGVPWLFSTTSALGAYQGQDFRINSDINSDSDHTSVSSNWSHTTNRSSGSACPHCRFSAAPQSFCSHFCELQPPHPPWGSPGGHPDGVAMPGPQYTQCALQQYLSDLIAGESLLGESTKCSDRDDNSLDNNSTGVSVPFFESMSNTSDSQGLELLRCLENRIQNALRNLHNSGVPVGTFENTNLSARGSRGRSISFSSGSQRYAFPSGTTTMHSLVTSPAYDSAVPEKSSQPGSSLTGAKVQISSQLSQELTDRRSMLDQFSENELRYLLKAVHDLLALRSRTCGTPGSFSSSPSPIILQHHSKPTPPKTDREETLADGPYRHVSKECLLDSQATSRSSSAVRTGCIRALKSGLDRPPSSSDATAVSTPGSEYDSSSSDLMHKRLPLGFQHFKRYLDNKFGPDHPHPLSPGFSIRTTTSSSGYIAEATIGVRGAIATVEQPIPLHTSHSTSTNSIAAGDVQPRPLNAEPSATNCRLPAGSDTASHVTQSANCLVSSRGSLGEAHRTATCRNAPCLDSPVNTTEHSRNKAPLPVPDEVDHPCQLAAVELGHDSTEVHAFPTSSYIAPITPVNVNSCGTAPGLQYYEERDYPPPQQFDLSPPLVPHTPYLPFHQRSCGSNPEVTETHASNFPIDCSARSRWSPYTPQCYWWPHPAADHSPHNSWLSQFVQEQLNMTIPQFPTPPQETCSCGIEFHQMYPYTHWHRPQLSALSSGSALRGYENARFATYADSARVMPSSSTTMQLNSVVAFPSGQSVDAAYGGAYGFPDPAQMSTAQWEYPSYVDRTPFMHHGPPRAFYPLSPSPTFDSAMWNSPVAWSSRHPYCHTPFSPYHFRMPRSGSAGAGFGCSLDGSSNPTGLMSQRMTRERSVGPDLNGLQPSIPRSAHRCLGPMYHAPPTLPMGRGPSDLSPPAKDSPSVTPSGVRTMSNSLSANDLSGYRSKHPFEMRSTKSSFELSPELPCDPALTLTNFTDFYSKIAAFIEMDNSLQIAVPSGWTERRSSFGRCYYACDQTKQASWNHPTLGLYVPLGWERVDSCHDGIFYRNLLIPHCQRHHPNLWLPAPMKDPAVEREGFFSDLRHLQSSVRHEIKFEFRELEPYKNATTVEEEKTFLTLFNQLDVGLMVEVTRALDQLFYKDLHALVVFFEQERLRIASALFTVQHVDEF</sequence>
<dbReference type="KEGG" id="ovi:T265_05434"/>
<dbReference type="GeneID" id="20319616"/>
<feature type="compositionally biased region" description="Polar residues" evidence="1">
    <location>
        <begin position="586"/>
        <end position="599"/>
    </location>
</feature>
<feature type="compositionally biased region" description="Polar residues" evidence="1">
    <location>
        <begin position="716"/>
        <end position="737"/>
    </location>
</feature>
<feature type="compositionally biased region" description="Low complexity" evidence="1">
    <location>
        <begin position="109"/>
        <end position="126"/>
    </location>
</feature>
<evidence type="ECO:0000313" key="4">
    <source>
        <dbReference type="Proteomes" id="UP000054324"/>
    </source>
</evidence>
<dbReference type="EMBL" id="KL596720">
    <property type="protein sequence ID" value="KER27545.1"/>
    <property type="molecule type" value="Genomic_DNA"/>
</dbReference>
<dbReference type="CTD" id="20319616"/>
<feature type="region of interest" description="Disordered" evidence="1">
    <location>
        <begin position="89"/>
        <end position="144"/>
    </location>
</feature>
<reference evidence="3 4" key="1">
    <citation type="submission" date="2013-11" db="EMBL/GenBank/DDBJ databases">
        <title>Opisthorchis viverrini - life in the bile duct.</title>
        <authorList>
            <person name="Young N.D."/>
            <person name="Nagarajan N."/>
            <person name="Lin S.J."/>
            <person name="Korhonen P.K."/>
            <person name="Jex A.R."/>
            <person name="Hall R.S."/>
            <person name="Safavi-Hemami H."/>
            <person name="Kaewkong W."/>
            <person name="Bertrand D."/>
            <person name="Gao S."/>
            <person name="Seet Q."/>
            <person name="Wongkham S."/>
            <person name="Teh B.T."/>
            <person name="Wongkham C."/>
            <person name="Intapan P.M."/>
            <person name="Maleewong W."/>
            <person name="Yang X."/>
            <person name="Hu M."/>
            <person name="Wang Z."/>
            <person name="Hofmann A."/>
            <person name="Sternberg P.W."/>
            <person name="Tan P."/>
            <person name="Wang J."/>
            <person name="Gasser R.B."/>
        </authorList>
    </citation>
    <scope>NUCLEOTIDE SEQUENCE [LARGE SCALE GENOMIC DNA]</scope>
</reference>
<feature type="compositionally biased region" description="Polar residues" evidence="1">
    <location>
        <begin position="241"/>
        <end position="250"/>
    </location>
</feature>
<feature type="region of interest" description="Disordered" evidence="1">
    <location>
        <begin position="1254"/>
        <end position="1289"/>
    </location>
</feature>
<name>A0A074ZW02_OPIVI</name>
<evidence type="ECO:0000256" key="1">
    <source>
        <dbReference type="SAM" id="MobiDB-lite"/>
    </source>
</evidence>
<dbReference type="Proteomes" id="UP000054324">
    <property type="component" value="Unassembled WGS sequence"/>
</dbReference>
<feature type="region of interest" description="Disordered" evidence="1">
    <location>
        <begin position="578"/>
        <end position="599"/>
    </location>
</feature>
<dbReference type="RefSeq" id="XP_009168705.1">
    <property type="nucleotide sequence ID" value="XM_009170441.1"/>
</dbReference>
<feature type="compositionally biased region" description="Polar residues" evidence="1">
    <location>
        <begin position="175"/>
        <end position="195"/>
    </location>
</feature>
<keyword evidence="4" id="KW-1185">Reference proteome</keyword>
<gene>
    <name evidence="3" type="ORF">T265_05434</name>
</gene>
<dbReference type="CDD" id="cd00201">
    <property type="entry name" value="WW"/>
    <property type="match status" value="1"/>
</dbReference>
<evidence type="ECO:0000259" key="2">
    <source>
        <dbReference type="PROSITE" id="PS50020"/>
    </source>
</evidence>
<feature type="domain" description="WW" evidence="2">
    <location>
        <begin position="1344"/>
        <end position="1377"/>
    </location>
</feature>
<dbReference type="InterPro" id="IPR036020">
    <property type="entry name" value="WW_dom_sf"/>
</dbReference>
<dbReference type="STRING" id="6198.A0A074ZW02"/>
<feature type="region of interest" description="Disordered" evidence="1">
    <location>
        <begin position="175"/>
        <end position="253"/>
    </location>
</feature>
<feature type="region of interest" description="Disordered" evidence="1">
    <location>
        <begin position="643"/>
        <end position="674"/>
    </location>
</feature>
<protein>
    <recommendedName>
        <fullName evidence="2">WW domain-containing protein</fullName>
    </recommendedName>
</protein>
<dbReference type="PROSITE" id="PS50020">
    <property type="entry name" value="WW_DOMAIN_2"/>
    <property type="match status" value="1"/>
</dbReference>
<feature type="compositionally biased region" description="Polar residues" evidence="1">
    <location>
        <begin position="1271"/>
        <end position="1289"/>
    </location>
</feature>
<feature type="region of interest" description="Disordered" evidence="1">
    <location>
        <begin position="33"/>
        <end position="57"/>
    </location>
</feature>
<dbReference type="Gene3D" id="2.20.70.10">
    <property type="match status" value="1"/>
</dbReference>
<feature type="region of interest" description="Disordered" evidence="1">
    <location>
        <begin position="709"/>
        <end position="737"/>
    </location>
</feature>